<accession>F6SXX1</accession>
<keyword evidence="2" id="KW-0964">Secreted</keyword>
<dbReference type="FunFam" id="3.10.250.10:FF:000003">
    <property type="entry name" value="Deleted in malignant brain tumors 1"/>
    <property type="match status" value="9"/>
</dbReference>
<reference evidence="9" key="1">
    <citation type="submission" date="2025-08" db="UniProtKB">
        <authorList>
            <consortium name="Ensembl"/>
        </authorList>
    </citation>
    <scope>IDENTIFICATION</scope>
    <source>
        <strain evidence="9">Glennie</strain>
    </source>
</reference>
<keyword evidence="3" id="KW-0732">Signal</keyword>
<feature type="disulfide bond" evidence="7">
    <location>
        <begin position="497"/>
        <end position="558"/>
    </location>
</feature>
<feature type="disulfide bond" evidence="7">
    <location>
        <begin position="742"/>
        <end position="752"/>
    </location>
</feature>
<feature type="disulfide bond" evidence="7">
    <location>
        <begin position="379"/>
        <end position="443"/>
    </location>
</feature>
<dbReference type="InterPro" id="IPR001190">
    <property type="entry name" value="SRCR"/>
</dbReference>
<dbReference type="Proteomes" id="UP000002279">
    <property type="component" value="Unplaced"/>
</dbReference>
<feature type="disulfide bond" evidence="7">
    <location>
        <begin position="484"/>
        <end position="548"/>
    </location>
</feature>
<keyword evidence="4" id="KW-0677">Repeat</keyword>
<dbReference type="SMART" id="SM00202">
    <property type="entry name" value="SR"/>
    <property type="match status" value="9"/>
</dbReference>
<evidence type="ECO:0000256" key="7">
    <source>
        <dbReference type="PROSITE-ProRule" id="PRU00196"/>
    </source>
</evidence>
<evidence type="ECO:0000256" key="6">
    <source>
        <dbReference type="ARBA" id="ARBA00023180"/>
    </source>
</evidence>
<dbReference type="Ensembl" id="ENSOANT00000003171.4">
    <property type="protein sequence ID" value="ENSOANP00000003170.3"/>
    <property type="gene ID" value="ENSOANG00000002000.4"/>
</dbReference>
<feature type="domain" description="SRCR" evidence="8">
    <location>
        <begin position="354"/>
        <end position="454"/>
    </location>
</feature>
<comment type="subcellular location">
    <subcellularLocation>
        <location evidence="1">Secreted</location>
    </subcellularLocation>
</comment>
<feature type="disulfide bond" evidence="7">
    <location>
        <begin position="846"/>
        <end position="856"/>
    </location>
</feature>
<feature type="disulfide bond" evidence="7">
    <location>
        <begin position="392"/>
        <end position="453"/>
    </location>
</feature>
<feature type="domain" description="SRCR" evidence="8">
    <location>
        <begin position="879"/>
        <end position="979"/>
    </location>
</feature>
<feature type="disulfide bond" evidence="7">
    <location>
        <begin position="319"/>
        <end position="329"/>
    </location>
</feature>
<feature type="disulfide bond" evidence="7">
    <location>
        <begin position="917"/>
        <end position="978"/>
    </location>
</feature>
<dbReference type="PANTHER" id="PTHR19331:SF22">
    <property type="entry name" value="DELETED IN MALIGNANT BRAIN TUMORS 1 PROTEIN"/>
    <property type="match status" value="1"/>
</dbReference>
<keyword evidence="6" id="KW-0325">Glycoprotein</keyword>
<evidence type="ECO:0000256" key="2">
    <source>
        <dbReference type="ARBA" id="ARBA00022525"/>
    </source>
</evidence>
<dbReference type="PROSITE" id="PS50287">
    <property type="entry name" value="SRCR_2"/>
    <property type="match status" value="9"/>
</dbReference>
<feature type="disulfide bond" evidence="7">
    <location>
        <begin position="632"/>
        <end position="642"/>
    </location>
</feature>
<organism evidence="9 10">
    <name type="scientific">Ornithorhynchus anatinus</name>
    <name type="common">Duckbill platypus</name>
    <dbReference type="NCBI Taxonomy" id="9258"/>
    <lineage>
        <taxon>Eukaryota</taxon>
        <taxon>Metazoa</taxon>
        <taxon>Chordata</taxon>
        <taxon>Craniata</taxon>
        <taxon>Vertebrata</taxon>
        <taxon>Euteleostomi</taxon>
        <taxon>Mammalia</taxon>
        <taxon>Monotremata</taxon>
        <taxon>Ornithorhynchidae</taxon>
        <taxon>Ornithorhynchus</taxon>
    </lineage>
</organism>
<feature type="disulfide bond" evidence="7">
    <location>
        <begin position="288"/>
        <end position="349"/>
    </location>
</feature>
<feature type="disulfide bond" evidence="7">
    <location>
        <begin position="275"/>
        <end position="339"/>
    </location>
</feature>
<evidence type="ECO:0000256" key="1">
    <source>
        <dbReference type="ARBA" id="ARBA00004613"/>
    </source>
</evidence>
<dbReference type="PRINTS" id="PR00258">
    <property type="entry name" value="SPERACTRCPTR"/>
</dbReference>
<dbReference type="PROSITE" id="PS00420">
    <property type="entry name" value="SRCR_1"/>
    <property type="match status" value="7"/>
</dbReference>
<feature type="disulfide bond" evidence="7">
    <location>
        <begin position="528"/>
        <end position="538"/>
    </location>
</feature>
<dbReference type="GeneTree" id="ENSGT00950000183145"/>
<evidence type="ECO:0000256" key="5">
    <source>
        <dbReference type="ARBA" id="ARBA00023157"/>
    </source>
</evidence>
<protein>
    <recommendedName>
        <fullName evidence="8">SRCR domain-containing protein</fullName>
    </recommendedName>
</protein>
<dbReference type="Pfam" id="PF00530">
    <property type="entry name" value="SRCR"/>
    <property type="match status" value="9"/>
</dbReference>
<feature type="domain" description="SRCR" evidence="8">
    <location>
        <begin position="673"/>
        <end position="773"/>
    </location>
</feature>
<sequence length="1041" mass="113239">SLSHHETHCLNLSILTLIPPSVYPCDLLALCSSPATVSGSSLRLVNGGNRCQGRVEVLYHGTWGTVCDDDWDINDAKVVCRQLGCGYAISALGSDRFGQGSGSILLDDMHCGGWEYYLWDCPHRGWYNHNCGHGEDAGVVCSGSSLRLVNGGNRCQGRVEVEYQGSWGTVCDDDWDMNDANVVCRQLGCGSAVSAPGSARFGPGSGSILLDDVHCTGWEYYLWDCPHRGWYNHNCGHGEDAGVICSDLSLRLVNGGDRCQGRVEVLYRGSWGTVCDDAWDISDANVVCRQLGCGYAVSAPGRAQFGQGYGNILLDDVGCSGQEYYLWNCPHNGWNRHNCQHSEDAGVVCSDLSLRLVNGGDRCQGRVEVLYHGTWGTVCDDDWDANDANVVCRQLGCGYAVSALGNARFGQGYGSILLDDVRCSGREYYLWNCPHNGWNRHNCQHSEDAGVICSGNLSLRLVNGGDQCQGRVEVLYRGSWGTVCDDSWDINDANVVCRQLGCGYAVSALGNAQFGQGSGNILLDEVRCSGWEYYLWSCPHNGWNSHNCQHSEDAAVVCSDLSLRLVNGGDRCHGRVEVQYHGSWGTVCDDNWDMNDANVVCRQLGCGYAVSAPGNAHFGQGSGNILLDDVGCAGWENYLWNCPHRGWNSHNCGHHEDAGVICSGNLLDFYAFLRLANSSDSCRGRVEVYHRGTWGTVCDDNWGLQEAQVVCRQLGCGTALSALGNAYFGQGSGPITLDDVHCRGNELNLWWCRNNGWFSHNCNHREDAGVICSDSSLRLVNGRDRCQGRVEVLYRGTWGTVCDDDWDINNANVVCRQLGCGSAVSAPGNAEFGQGSGSIRLDDVRCSGQENTLWSCPHRGWNSHNCGHGEDAGVICSVLRLVNGPNRCQGRVEILYRGAWSTVCDDYWDVDDAKVVCRQLGCGSAVSAPGSAQFGQGSGIILLDDVRCSGQEDTLWSCPHQGLNHHNCGHGEDAGAICSVFIKPLLSAENCTKHLRECSPQSWYIRPLLVDRSRVSSQKDLTSNSNPGSITHLLCDLGQII</sequence>
<evidence type="ECO:0000256" key="3">
    <source>
        <dbReference type="ARBA" id="ARBA00022729"/>
    </source>
</evidence>
<feature type="disulfide bond" evidence="7">
    <location>
        <begin position="215"/>
        <end position="225"/>
    </location>
</feature>
<feature type="disulfide bond" evidence="7">
    <location>
        <begin position="80"/>
        <end position="141"/>
    </location>
</feature>
<feature type="disulfide bond" evidence="7">
    <location>
        <begin position="588"/>
        <end position="652"/>
    </location>
</feature>
<feature type="disulfide bond" evidence="7">
    <location>
        <begin position="904"/>
        <end position="968"/>
    </location>
</feature>
<feature type="disulfide bond" evidence="7">
    <location>
        <begin position="698"/>
        <end position="762"/>
    </location>
</feature>
<feature type="disulfide bond" evidence="7">
    <location>
        <begin position="171"/>
        <end position="235"/>
    </location>
</feature>
<dbReference type="Gene3D" id="3.10.250.10">
    <property type="entry name" value="SRCR-like domain"/>
    <property type="match status" value="9"/>
</dbReference>
<feature type="disulfide bond" evidence="7">
    <location>
        <begin position="111"/>
        <end position="121"/>
    </location>
</feature>
<feature type="disulfide bond" evidence="7">
    <location>
        <begin position="601"/>
        <end position="662"/>
    </location>
</feature>
<dbReference type="Bgee" id="ENSOANG00000002000">
    <property type="expression patterns" value="Expressed in endometrium and 3 other cell types or tissues"/>
</dbReference>
<feature type="disulfide bond" evidence="7">
    <location>
        <begin position="815"/>
        <end position="876"/>
    </location>
</feature>
<dbReference type="PANTHER" id="PTHR19331">
    <property type="entry name" value="SCAVENGER RECEPTOR DOMAIN-CONTAINING"/>
    <property type="match status" value="1"/>
</dbReference>
<feature type="domain" description="SRCR" evidence="8">
    <location>
        <begin position="42"/>
        <end position="142"/>
    </location>
</feature>
<feature type="disulfide bond" evidence="7">
    <location>
        <begin position="948"/>
        <end position="958"/>
    </location>
</feature>
<feature type="disulfide bond" evidence="7">
    <location>
        <begin position="67"/>
        <end position="131"/>
    </location>
</feature>
<dbReference type="InParanoid" id="F6SXX1"/>
<feature type="domain" description="SRCR" evidence="8">
    <location>
        <begin position="250"/>
        <end position="350"/>
    </location>
</feature>
<dbReference type="AlphaFoldDB" id="F6SXX1"/>
<feature type="disulfide bond" evidence="7">
    <location>
        <begin position="711"/>
        <end position="772"/>
    </location>
</feature>
<name>F6SXX1_ORNAN</name>
<dbReference type="SUPFAM" id="SSF56487">
    <property type="entry name" value="SRCR-like"/>
    <property type="match status" value="9"/>
</dbReference>
<feature type="disulfide bond" evidence="7">
    <location>
        <begin position="184"/>
        <end position="245"/>
    </location>
</feature>
<evidence type="ECO:0000313" key="10">
    <source>
        <dbReference type="Proteomes" id="UP000002279"/>
    </source>
</evidence>
<dbReference type="InterPro" id="IPR036772">
    <property type="entry name" value="SRCR-like_dom_sf"/>
</dbReference>
<keyword evidence="5 7" id="KW-1015">Disulfide bond</keyword>
<feature type="disulfide bond" evidence="7">
    <location>
        <begin position="802"/>
        <end position="866"/>
    </location>
</feature>
<dbReference type="GO" id="GO:0016020">
    <property type="term" value="C:membrane"/>
    <property type="evidence" value="ECO:0007669"/>
    <property type="project" value="InterPro"/>
</dbReference>
<feature type="domain" description="SRCR" evidence="8">
    <location>
        <begin position="777"/>
        <end position="877"/>
    </location>
</feature>
<feature type="domain" description="SRCR" evidence="8">
    <location>
        <begin position="146"/>
        <end position="246"/>
    </location>
</feature>
<dbReference type="eggNOG" id="ENOG502QQ5W">
    <property type="taxonomic scope" value="Eukaryota"/>
</dbReference>
<feature type="domain" description="SRCR" evidence="8">
    <location>
        <begin position="459"/>
        <end position="559"/>
    </location>
</feature>
<evidence type="ECO:0000256" key="4">
    <source>
        <dbReference type="ARBA" id="ARBA00022737"/>
    </source>
</evidence>
<evidence type="ECO:0000259" key="8">
    <source>
        <dbReference type="PROSITE" id="PS50287"/>
    </source>
</evidence>
<proteinExistence type="predicted"/>
<reference evidence="9" key="2">
    <citation type="submission" date="2025-09" db="UniProtKB">
        <authorList>
            <consortium name="Ensembl"/>
        </authorList>
    </citation>
    <scope>IDENTIFICATION</scope>
    <source>
        <strain evidence="9">Glennie</strain>
    </source>
</reference>
<keyword evidence="10" id="KW-1185">Reference proteome</keyword>
<evidence type="ECO:0000313" key="9">
    <source>
        <dbReference type="Ensembl" id="ENSOANP00000003170.3"/>
    </source>
</evidence>
<feature type="disulfide bond" evidence="7">
    <location>
        <begin position="423"/>
        <end position="433"/>
    </location>
</feature>
<feature type="domain" description="SRCR" evidence="8">
    <location>
        <begin position="563"/>
        <end position="663"/>
    </location>
</feature>